<feature type="compositionally biased region" description="Polar residues" evidence="1">
    <location>
        <begin position="42"/>
        <end position="54"/>
    </location>
</feature>
<dbReference type="EMBL" id="KZ852278">
    <property type="protein sequence ID" value="RDH26132.1"/>
    <property type="molecule type" value="Genomic_DNA"/>
</dbReference>
<feature type="region of interest" description="Disordered" evidence="1">
    <location>
        <begin position="26"/>
        <end position="54"/>
    </location>
</feature>
<keyword evidence="3" id="KW-1185">Reference proteome</keyword>
<evidence type="ECO:0000313" key="3">
    <source>
        <dbReference type="Proteomes" id="UP000253729"/>
    </source>
</evidence>
<feature type="region of interest" description="Disordered" evidence="1">
    <location>
        <begin position="473"/>
        <end position="504"/>
    </location>
</feature>
<reference evidence="2 3" key="1">
    <citation type="submission" date="2018-07" db="EMBL/GenBank/DDBJ databases">
        <title>The genomes of Aspergillus section Nigri reveals drivers in fungal speciation.</title>
        <authorList>
            <consortium name="DOE Joint Genome Institute"/>
            <person name="Vesth T.C."/>
            <person name="Nybo J."/>
            <person name="Theobald S."/>
            <person name="Brandl J."/>
            <person name="Frisvad J.C."/>
            <person name="Nielsen K.F."/>
            <person name="Lyhne E.K."/>
            <person name="Kogle M.E."/>
            <person name="Kuo A."/>
            <person name="Riley R."/>
            <person name="Clum A."/>
            <person name="Nolan M."/>
            <person name="Lipzen A."/>
            <person name="Salamov A."/>
            <person name="Henrissat B."/>
            <person name="Wiebenga A."/>
            <person name="De vries R.P."/>
            <person name="Grigoriev I.V."/>
            <person name="Mortensen U.H."/>
            <person name="Andersen M.R."/>
            <person name="Baker S.E."/>
        </authorList>
    </citation>
    <scope>NUCLEOTIDE SEQUENCE [LARGE SCALE GENOMIC DNA]</scope>
    <source>
        <strain evidence="2 3">CBS 139.54b</strain>
    </source>
</reference>
<name>A0A3F3PHI9_9EURO</name>
<gene>
    <name evidence="2" type="ORF">BDQ94DRAFT_176633</name>
</gene>
<protein>
    <submittedName>
        <fullName evidence="2">Uncharacterized protein</fullName>
    </submittedName>
</protein>
<dbReference type="AlphaFoldDB" id="A0A3F3PHI9"/>
<evidence type="ECO:0000256" key="1">
    <source>
        <dbReference type="SAM" id="MobiDB-lite"/>
    </source>
</evidence>
<sequence>MGIDNGCVDLPAVLALAETPLDSGCTFATPTDGKDHPAEQPGTRTPSTVVSPTNPREICENEVWWKDGWEQMHQPAIIEDVAHSVQTVEALRRCQPRKGTFANVTLPDRSHGGKSGRWVFYVHDILEPALGGDTGPRLLVTKYSHLADHPTLGVASAREGDRELLLHWKDVDQMGQRDDAELIDASDVVMAERKDGDPSVSCTVIPPCADIPAVGYFARFGVRDAAQPGPLFVTALQPVPAAAGQPPRPRFAPLPAPTVIDLTPGHVDLAVGFEKAGYRIRAAIGFDEHRHQAWREQHPNAEVYAGPLASSLAQWDAQGTTLTAQESIVPRVATLSGRAEDLITKSDEPTSGSNGLAVPAGDATDIWQICGLLAQSPAARPDFVVVTVIGVASSQIAGPAVGAAVRVLLEAGYSVTVRTMPIHSAGDSDDTAALVLLASPRGTKPQWIDETLSDLHPAMTEGGCVARKHRAKAAASGRSEGTDTVNPPTATVDEPAQGAQAAQPRMFEDAVAHAAKPVDGSVVDTARRIATVVTRIIGEFGKGVQPPKDGPRPIIADTERDRGKRVRVNTDPVMVTGRQTDTN</sequence>
<accession>A0A3F3PHI9</accession>
<feature type="region of interest" description="Disordered" evidence="1">
    <location>
        <begin position="543"/>
        <end position="583"/>
    </location>
</feature>
<dbReference type="RefSeq" id="XP_026619154.1">
    <property type="nucleotide sequence ID" value="XM_026772733.1"/>
</dbReference>
<evidence type="ECO:0000313" key="2">
    <source>
        <dbReference type="EMBL" id="RDH26132.1"/>
    </source>
</evidence>
<organism evidence="2 3">
    <name type="scientific">Aspergillus welwitschiae</name>
    <dbReference type="NCBI Taxonomy" id="1341132"/>
    <lineage>
        <taxon>Eukaryota</taxon>
        <taxon>Fungi</taxon>
        <taxon>Dikarya</taxon>
        <taxon>Ascomycota</taxon>
        <taxon>Pezizomycotina</taxon>
        <taxon>Eurotiomycetes</taxon>
        <taxon>Eurotiomycetidae</taxon>
        <taxon>Eurotiales</taxon>
        <taxon>Aspergillaceae</taxon>
        <taxon>Aspergillus</taxon>
        <taxon>Aspergillus subgen. Circumdati</taxon>
    </lineage>
</organism>
<proteinExistence type="predicted"/>
<dbReference type="Proteomes" id="UP000253729">
    <property type="component" value="Unassembled WGS sequence"/>
</dbReference>
<dbReference type="GeneID" id="38141089"/>